<reference evidence="4 5" key="1">
    <citation type="submission" date="2020-07" db="EMBL/GenBank/DDBJ databases">
        <title>Moheibacter lacus sp. nov., a member of the family Flavobacteriaceae isolated from freshwater lake sediment.</title>
        <authorList>
            <person name="Liu Y."/>
        </authorList>
    </citation>
    <scope>NUCLEOTIDE SEQUENCE [LARGE SCALE GENOMIC DNA]</scope>
    <source>
        <strain evidence="4 5">BDHS18</strain>
    </source>
</reference>
<dbReference type="AlphaFoldDB" id="A0A838ZU76"/>
<dbReference type="Gene3D" id="3.40.630.30">
    <property type="match status" value="1"/>
</dbReference>
<dbReference type="PANTHER" id="PTHR43072:SF23">
    <property type="entry name" value="UPF0039 PROTEIN C11D3.02C"/>
    <property type="match status" value="1"/>
</dbReference>
<dbReference type="SUPFAM" id="SSF55729">
    <property type="entry name" value="Acyl-CoA N-acyltransferases (Nat)"/>
    <property type="match status" value="1"/>
</dbReference>
<dbReference type="PANTHER" id="PTHR43072">
    <property type="entry name" value="N-ACETYLTRANSFERASE"/>
    <property type="match status" value="1"/>
</dbReference>
<feature type="domain" description="N-acetyltransferase" evidence="3">
    <location>
        <begin position="4"/>
        <end position="157"/>
    </location>
</feature>
<sequence length="164" mass="19233">MIITKIEPLEEKHKKEIFEIYKLGIETKNATFNTKVPTWEEWNNGHLKHSRFVIKLNDKTVGWIALSPVSNRCNYSGVAEVSVYIHPDFNGKKLASQLMRKMISESEKNGIWTLQSSIFPENKASLKLHKNFDFRIVGTREKISKMDDKWRDTILLERRTKKNI</sequence>
<gene>
    <name evidence="4" type="ORF">HU137_12280</name>
</gene>
<dbReference type="RefSeq" id="WP_182044156.1">
    <property type="nucleotide sequence ID" value="NZ_JACDZE010000005.1"/>
</dbReference>
<evidence type="ECO:0000313" key="4">
    <source>
        <dbReference type="EMBL" id="MBA5630548.1"/>
    </source>
</evidence>
<name>A0A838ZU76_9FLAO</name>
<accession>A0A838ZU76</accession>
<protein>
    <submittedName>
        <fullName evidence="4">N-acetyltransferase</fullName>
    </submittedName>
</protein>
<dbReference type="GO" id="GO:0016747">
    <property type="term" value="F:acyltransferase activity, transferring groups other than amino-acyl groups"/>
    <property type="evidence" value="ECO:0007669"/>
    <property type="project" value="InterPro"/>
</dbReference>
<dbReference type="PROSITE" id="PS51186">
    <property type="entry name" value="GNAT"/>
    <property type="match status" value="1"/>
</dbReference>
<proteinExistence type="predicted"/>
<comment type="caution">
    <text evidence="4">The sequence shown here is derived from an EMBL/GenBank/DDBJ whole genome shotgun (WGS) entry which is preliminary data.</text>
</comment>
<keyword evidence="2" id="KW-0012">Acyltransferase</keyword>
<evidence type="ECO:0000256" key="1">
    <source>
        <dbReference type="ARBA" id="ARBA00022679"/>
    </source>
</evidence>
<dbReference type="Proteomes" id="UP000552241">
    <property type="component" value="Unassembled WGS sequence"/>
</dbReference>
<evidence type="ECO:0000259" key="3">
    <source>
        <dbReference type="PROSITE" id="PS51186"/>
    </source>
</evidence>
<evidence type="ECO:0000256" key="2">
    <source>
        <dbReference type="ARBA" id="ARBA00023315"/>
    </source>
</evidence>
<keyword evidence="1 4" id="KW-0808">Transferase</keyword>
<dbReference type="Pfam" id="PF00583">
    <property type="entry name" value="Acetyltransf_1"/>
    <property type="match status" value="1"/>
</dbReference>
<dbReference type="EMBL" id="JACDZE010000005">
    <property type="protein sequence ID" value="MBA5630548.1"/>
    <property type="molecule type" value="Genomic_DNA"/>
</dbReference>
<dbReference type="InterPro" id="IPR000182">
    <property type="entry name" value="GNAT_dom"/>
</dbReference>
<evidence type="ECO:0000313" key="5">
    <source>
        <dbReference type="Proteomes" id="UP000552241"/>
    </source>
</evidence>
<dbReference type="CDD" id="cd04301">
    <property type="entry name" value="NAT_SF"/>
    <property type="match status" value="1"/>
</dbReference>
<keyword evidence="5" id="KW-1185">Reference proteome</keyword>
<dbReference type="InterPro" id="IPR016181">
    <property type="entry name" value="Acyl_CoA_acyltransferase"/>
</dbReference>
<organism evidence="4 5">
    <name type="scientific">Moheibacter lacus</name>
    <dbReference type="NCBI Taxonomy" id="2745851"/>
    <lineage>
        <taxon>Bacteria</taxon>
        <taxon>Pseudomonadati</taxon>
        <taxon>Bacteroidota</taxon>
        <taxon>Flavobacteriia</taxon>
        <taxon>Flavobacteriales</taxon>
        <taxon>Weeksellaceae</taxon>
        <taxon>Moheibacter</taxon>
    </lineage>
</organism>